<dbReference type="Gene3D" id="3.30.70.1620">
    <property type="match status" value="1"/>
</dbReference>
<dbReference type="InterPro" id="IPR003395">
    <property type="entry name" value="RecF/RecN/SMC_N"/>
</dbReference>
<reference evidence="8 9" key="1">
    <citation type="submission" date="2017-11" db="EMBL/GenBank/DDBJ databases">
        <title>Evolution of Phototrophy in the Chloroflexi Phylum Driven by Horizontal Gene Transfer.</title>
        <authorList>
            <person name="Ward L.M."/>
            <person name="Hemp J."/>
            <person name="Shih P.M."/>
            <person name="Mcglynn S.E."/>
            <person name="Fischer W."/>
        </authorList>
    </citation>
    <scope>NUCLEOTIDE SEQUENCE [LARGE SCALE GENOMIC DNA]</scope>
    <source>
        <strain evidence="8">JP3_7</strain>
    </source>
</reference>
<feature type="coiled-coil region" evidence="6">
    <location>
        <begin position="1020"/>
        <end position="1057"/>
    </location>
</feature>
<dbReference type="PANTHER" id="PTHR43977">
    <property type="entry name" value="STRUCTURAL MAINTENANCE OF CHROMOSOMES PROTEIN 3"/>
    <property type="match status" value="1"/>
</dbReference>
<dbReference type="GO" id="GO:0005524">
    <property type="term" value="F:ATP binding"/>
    <property type="evidence" value="ECO:0007669"/>
    <property type="project" value="UniProtKB-UniRule"/>
</dbReference>
<dbReference type="InterPro" id="IPR010935">
    <property type="entry name" value="SMC_hinge"/>
</dbReference>
<dbReference type="NCBIfam" id="TIGR02168">
    <property type="entry name" value="SMC_prok_B"/>
    <property type="match status" value="1"/>
</dbReference>
<dbReference type="SUPFAM" id="SSF57997">
    <property type="entry name" value="Tropomyosin"/>
    <property type="match status" value="1"/>
</dbReference>
<feature type="coiled-coil region" evidence="6">
    <location>
        <begin position="304"/>
        <end position="429"/>
    </location>
</feature>
<evidence type="ECO:0000256" key="2">
    <source>
        <dbReference type="ARBA" id="ARBA00022741"/>
    </source>
</evidence>
<keyword evidence="5 6" id="KW-0238">DNA-binding</keyword>
<evidence type="ECO:0000256" key="4">
    <source>
        <dbReference type="ARBA" id="ARBA00023054"/>
    </source>
</evidence>
<comment type="subcellular location">
    <subcellularLocation>
        <location evidence="6">Cytoplasm</location>
    </subcellularLocation>
</comment>
<dbReference type="Proteomes" id="UP000230790">
    <property type="component" value="Unassembled WGS sequence"/>
</dbReference>
<dbReference type="GO" id="GO:0005694">
    <property type="term" value="C:chromosome"/>
    <property type="evidence" value="ECO:0007669"/>
    <property type="project" value="InterPro"/>
</dbReference>
<dbReference type="Gene3D" id="6.10.140.1720">
    <property type="match status" value="1"/>
</dbReference>
<dbReference type="InterPro" id="IPR027417">
    <property type="entry name" value="P-loop_NTPase"/>
</dbReference>
<dbReference type="Gene3D" id="3.40.50.300">
    <property type="entry name" value="P-loop containing nucleotide triphosphate hydrolases"/>
    <property type="match status" value="2"/>
</dbReference>
<evidence type="ECO:0000313" key="8">
    <source>
        <dbReference type="EMBL" id="PJF48090.1"/>
    </source>
</evidence>
<dbReference type="HAMAP" id="MF_01894">
    <property type="entry name" value="Smc_prok"/>
    <property type="match status" value="1"/>
</dbReference>
<dbReference type="GO" id="GO:0007059">
    <property type="term" value="P:chromosome segregation"/>
    <property type="evidence" value="ECO:0007669"/>
    <property type="project" value="UniProtKB-UniRule"/>
</dbReference>
<keyword evidence="4 6" id="KW-0175">Coiled coil</keyword>
<dbReference type="GO" id="GO:0006260">
    <property type="term" value="P:DNA replication"/>
    <property type="evidence" value="ECO:0007669"/>
    <property type="project" value="UniProtKB-UniRule"/>
</dbReference>
<dbReference type="GO" id="GO:0030261">
    <property type="term" value="P:chromosome condensation"/>
    <property type="evidence" value="ECO:0007669"/>
    <property type="project" value="InterPro"/>
</dbReference>
<dbReference type="AlphaFoldDB" id="A0A2M8QE66"/>
<keyword evidence="3 6" id="KW-0067">ATP-binding</keyword>
<dbReference type="SUPFAM" id="SSF52540">
    <property type="entry name" value="P-loop containing nucleoside triphosphate hydrolases"/>
    <property type="match status" value="1"/>
</dbReference>
<comment type="domain">
    <text evidence="6">Contains large globular domains required for ATP hydrolysis at each terminus and a third globular domain forming a flexible hinge near the middle of the molecule. These domains are separated by coiled-coil structures.</text>
</comment>
<gene>
    <name evidence="6 8" type="primary">smc</name>
    <name evidence="8" type="ORF">CUN48_05150</name>
</gene>
<dbReference type="SMART" id="SM00968">
    <property type="entry name" value="SMC_hinge"/>
    <property type="match status" value="1"/>
</dbReference>
<evidence type="ECO:0000256" key="5">
    <source>
        <dbReference type="ARBA" id="ARBA00023125"/>
    </source>
</evidence>
<dbReference type="Gene3D" id="1.20.1060.20">
    <property type="match status" value="1"/>
</dbReference>
<evidence type="ECO:0000256" key="6">
    <source>
        <dbReference type="HAMAP-Rule" id="MF_01894"/>
    </source>
</evidence>
<dbReference type="GO" id="GO:0003677">
    <property type="term" value="F:DNA binding"/>
    <property type="evidence" value="ECO:0007669"/>
    <property type="project" value="UniProtKB-UniRule"/>
</dbReference>
<evidence type="ECO:0000256" key="3">
    <source>
        <dbReference type="ARBA" id="ARBA00022840"/>
    </source>
</evidence>
<feature type="domain" description="SMC hinge" evidence="7">
    <location>
        <begin position="519"/>
        <end position="647"/>
    </location>
</feature>
<dbReference type="Pfam" id="PF02463">
    <property type="entry name" value="SMC_N"/>
    <property type="match status" value="1"/>
</dbReference>
<dbReference type="GO" id="GO:0016887">
    <property type="term" value="F:ATP hydrolysis activity"/>
    <property type="evidence" value="ECO:0007669"/>
    <property type="project" value="InterPro"/>
</dbReference>
<comment type="subunit">
    <text evidence="6">Homodimer.</text>
</comment>
<comment type="caution">
    <text evidence="8">The sequence shown here is derived from an EMBL/GenBank/DDBJ whole genome shotgun (WGS) entry which is preliminary data.</text>
</comment>
<dbReference type="InterPro" id="IPR024704">
    <property type="entry name" value="SMC"/>
</dbReference>
<protein>
    <recommendedName>
        <fullName evidence="6">Chromosome partition protein Smc</fullName>
    </recommendedName>
</protein>
<dbReference type="Pfam" id="PF06470">
    <property type="entry name" value="SMC_hinge"/>
    <property type="match status" value="1"/>
</dbReference>
<feature type="coiled-coil region" evidence="6">
    <location>
        <begin position="455"/>
        <end position="485"/>
    </location>
</feature>
<feature type="coiled-coil region" evidence="6">
    <location>
        <begin position="167"/>
        <end position="225"/>
    </location>
</feature>
<feature type="binding site" evidence="6">
    <location>
        <begin position="32"/>
        <end position="39"/>
    </location>
    <ligand>
        <name>ATP</name>
        <dbReference type="ChEBI" id="CHEBI:30616"/>
    </ligand>
</feature>
<dbReference type="SUPFAM" id="SSF75553">
    <property type="entry name" value="Smc hinge domain"/>
    <property type="match status" value="1"/>
</dbReference>
<comment type="function">
    <text evidence="6">Required for chromosome condensation and partitioning.</text>
</comment>
<accession>A0A2M8QE66</accession>
<keyword evidence="2 6" id="KW-0547">Nucleotide-binding</keyword>
<name>A0A2M8QE66_9CHLR</name>
<evidence type="ECO:0000256" key="1">
    <source>
        <dbReference type="ARBA" id="ARBA00022490"/>
    </source>
</evidence>
<dbReference type="GO" id="GO:0007062">
    <property type="term" value="P:sister chromatid cohesion"/>
    <property type="evidence" value="ECO:0007669"/>
    <property type="project" value="InterPro"/>
</dbReference>
<dbReference type="GO" id="GO:0005737">
    <property type="term" value="C:cytoplasm"/>
    <property type="evidence" value="ECO:0007669"/>
    <property type="project" value="UniProtKB-SubCell"/>
</dbReference>
<evidence type="ECO:0000259" key="7">
    <source>
        <dbReference type="SMART" id="SM00968"/>
    </source>
</evidence>
<dbReference type="InterPro" id="IPR011890">
    <property type="entry name" value="SMC_prok"/>
</dbReference>
<organism evidence="8 9">
    <name type="scientific">Candidatus Thermofonsia Clade 3 bacterium</name>
    <dbReference type="NCBI Taxonomy" id="2364212"/>
    <lineage>
        <taxon>Bacteria</taxon>
        <taxon>Bacillati</taxon>
        <taxon>Chloroflexota</taxon>
        <taxon>Candidatus Thermofontia</taxon>
        <taxon>Candidatus Thermofonsia Clade 3</taxon>
    </lineage>
</organism>
<dbReference type="InterPro" id="IPR036277">
    <property type="entry name" value="SMC_hinge_sf"/>
</dbReference>
<sequence>MRLKTLTLNGYKTFASKTRFEFGEGITCIIGPNGSGKSNIADAIRWALGEQQFSLLRGKKTDDMIFAGSARRPRASMAEVILTFDNSDGFFPIEFSELEIGRRAYRDGTNEYVLNGNRVRLRDVTDLLAHSGLAERTYTVIGQGLVDEALAQKPEERRALFEEAAGIAGYRDRREDALRKLEETNHNLARARDILNEITPRLKQLERQAERARQHRALADELNQLARMWLGYHYRRIRSAIEMAAAAQRDAQRAVAEALDAIRTLDERSVALREARRTLQMRLAEMHARRDATRQAAEVASRELAVMRERVAALGGQAAEAQRELDESAAAVDALTARVDEAQAALAAAQAACRERQRELELAEMAASEQQHERAVLERGRAEAEQRLSEAGDAVQAARDHIAGLRARQDALRQQLDTLSRRAADLSAQREAELAALDEMHSAMEREASQMNLFEAQYESAVQTLESARASLEQAQSVLAAAEAEERLTSRMTLFADMRARVARSADELAAMAAQADLPGARGVLSSFIQIAPDDQKAVEAALGELLSAVVIASDRPEEGEAGLTRLRAWLVEQASGRLAVILTHALRAFDDEPDAEDRILSERARACHARPLLDAIGAPAWIKPALRIIAGRMFIARDLDAARTLAAQLPAGCLCVTRDGEVAHAIGTLSLSAGARSPIVPSMEGEALTAPDYETALANLERARQHRDQAQHEFEAARRLLAQTSQARDLFNRESANRRNRIEAMQRKISLLEESLAALAGDMQRLTEEVESLDRQLTEARDALAQREATLAQAQQALRELDARLNEQLQSGWLESLTAAQAMLAAAQGALQNAESLSRERATAHAEALAQRETRARRLAELTAQLQAAEATLQHMADTVAQTEAAWREADAEIAPLQSEIAAVEAQLAELDEHRRAAERTLRERESHLNAITLELARHNDELENLRQRALVEVEHEAPKPEQAEDAASADGIAANPAHILETLPFVEALPTGIEERIAQLRGQIKRLGAINYEAQAELEALSERHRFITTQCDDLEKASASLRQVIAELNDVMKDTFRQTFEAIANAFQNTFKTLFGGGQARLALVNPDNIDECGVEIHAQPPGKRPQSLALLSGGERSLTATALLFAILQVKPTPFCVLDEVDAALDESNVGRFRAMLESLSNGTQFIIITHNRRTVEAATTIYGISMGADGASTVLSLRLDEVKLADGHRT</sequence>
<comment type="similarity">
    <text evidence="6">Belongs to the SMC family.</text>
</comment>
<dbReference type="Gene3D" id="1.10.287.1490">
    <property type="match status" value="1"/>
</dbReference>
<proteinExistence type="inferred from homology"/>
<evidence type="ECO:0000313" key="9">
    <source>
        <dbReference type="Proteomes" id="UP000230790"/>
    </source>
</evidence>
<dbReference type="EMBL" id="PGTN01000024">
    <property type="protein sequence ID" value="PJF48090.1"/>
    <property type="molecule type" value="Genomic_DNA"/>
</dbReference>
<keyword evidence="1 6" id="KW-0963">Cytoplasm</keyword>
<feature type="coiled-coil region" evidence="6">
    <location>
        <begin position="694"/>
        <end position="950"/>
    </location>
</feature>
<dbReference type="PIRSF" id="PIRSF005719">
    <property type="entry name" value="SMC"/>
    <property type="match status" value="1"/>
</dbReference>